<keyword evidence="4 7" id="KW-0539">Nucleus</keyword>
<reference evidence="10 12" key="1">
    <citation type="journal article" date="2011" name="Nature">
        <title>The Medicago genome provides insight into the evolution of rhizobial symbioses.</title>
        <authorList>
            <person name="Young N.D."/>
            <person name="Debelle F."/>
            <person name="Oldroyd G.E."/>
            <person name="Geurts R."/>
            <person name="Cannon S.B."/>
            <person name="Udvardi M.K."/>
            <person name="Benedito V.A."/>
            <person name="Mayer K.F."/>
            <person name="Gouzy J."/>
            <person name="Schoof H."/>
            <person name="Van de Peer Y."/>
            <person name="Proost S."/>
            <person name="Cook D.R."/>
            <person name="Meyers B.C."/>
            <person name="Spannagl M."/>
            <person name="Cheung F."/>
            <person name="De Mita S."/>
            <person name="Krishnakumar V."/>
            <person name="Gundlach H."/>
            <person name="Zhou S."/>
            <person name="Mudge J."/>
            <person name="Bharti A.K."/>
            <person name="Murray J.D."/>
            <person name="Naoumkina M.A."/>
            <person name="Rosen B."/>
            <person name="Silverstein K.A."/>
            <person name="Tang H."/>
            <person name="Rombauts S."/>
            <person name="Zhao P.X."/>
            <person name="Zhou P."/>
            <person name="Barbe V."/>
            <person name="Bardou P."/>
            <person name="Bechner M."/>
            <person name="Bellec A."/>
            <person name="Berger A."/>
            <person name="Berges H."/>
            <person name="Bidwell S."/>
            <person name="Bisseling T."/>
            <person name="Choisne N."/>
            <person name="Couloux A."/>
            <person name="Denny R."/>
            <person name="Deshpande S."/>
            <person name="Dai X."/>
            <person name="Doyle J.J."/>
            <person name="Dudez A.M."/>
            <person name="Farmer A.D."/>
            <person name="Fouteau S."/>
            <person name="Franken C."/>
            <person name="Gibelin C."/>
            <person name="Gish J."/>
            <person name="Goldstein S."/>
            <person name="Gonzalez A.J."/>
            <person name="Green P.J."/>
            <person name="Hallab A."/>
            <person name="Hartog M."/>
            <person name="Hua A."/>
            <person name="Humphray S.J."/>
            <person name="Jeong D.H."/>
            <person name="Jing Y."/>
            <person name="Jocker A."/>
            <person name="Kenton S.M."/>
            <person name="Kim D.J."/>
            <person name="Klee K."/>
            <person name="Lai H."/>
            <person name="Lang C."/>
            <person name="Lin S."/>
            <person name="Macmil S.L."/>
            <person name="Magdelenat G."/>
            <person name="Matthews L."/>
            <person name="McCorrison J."/>
            <person name="Monaghan E.L."/>
            <person name="Mun J.H."/>
            <person name="Najar F.Z."/>
            <person name="Nicholson C."/>
            <person name="Noirot C."/>
            <person name="O'Bleness M."/>
            <person name="Paule C.R."/>
            <person name="Poulain J."/>
            <person name="Prion F."/>
            <person name="Qin B."/>
            <person name="Qu C."/>
            <person name="Retzel E.F."/>
            <person name="Riddle C."/>
            <person name="Sallet E."/>
            <person name="Samain S."/>
            <person name="Samson N."/>
            <person name="Sanders I."/>
            <person name="Saurat O."/>
            <person name="Scarpelli C."/>
            <person name="Schiex T."/>
            <person name="Segurens B."/>
            <person name="Severin A.J."/>
            <person name="Sherrier D.J."/>
            <person name="Shi R."/>
            <person name="Sims S."/>
            <person name="Singer S.R."/>
            <person name="Sinharoy S."/>
            <person name="Sterck L."/>
            <person name="Viollet A."/>
            <person name="Wang B.B."/>
            <person name="Wang K."/>
            <person name="Wang M."/>
            <person name="Wang X."/>
            <person name="Warfsmann J."/>
            <person name="Weissenbach J."/>
            <person name="White D.D."/>
            <person name="White J.D."/>
            <person name="Wiley G.B."/>
            <person name="Wincker P."/>
            <person name="Xing Y."/>
            <person name="Yang L."/>
            <person name="Yao Z."/>
            <person name="Ying F."/>
            <person name="Zhai J."/>
            <person name="Zhou L."/>
            <person name="Zuber A."/>
            <person name="Denarie J."/>
            <person name="Dixon R.A."/>
            <person name="May G.D."/>
            <person name="Schwartz D.C."/>
            <person name="Rogers J."/>
            <person name="Quetier F."/>
            <person name="Town C.D."/>
            <person name="Roe B.A."/>
        </authorList>
    </citation>
    <scope>NUCLEOTIDE SEQUENCE [LARGE SCALE GENOMIC DNA]</scope>
    <source>
        <strain evidence="10">A17</strain>
        <strain evidence="11 12">cv. Jemalong A17</strain>
    </source>
</reference>
<evidence type="ECO:0000313" key="10">
    <source>
        <dbReference type="EMBL" id="KEH31828.1"/>
    </source>
</evidence>
<dbReference type="PANTHER" id="PTHR17039:SF0">
    <property type="entry name" value="U3 SMALL NUCLEOLAR RIBONUCLEOPROTEIN PROTEIN MPP10"/>
    <property type="match status" value="1"/>
</dbReference>
<name>A0A072URZ4_MEDTR</name>
<organism evidence="10 12">
    <name type="scientific">Medicago truncatula</name>
    <name type="common">Barrel medic</name>
    <name type="synonym">Medicago tribuloides</name>
    <dbReference type="NCBI Taxonomy" id="3880"/>
    <lineage>
        <taxon>Eukaryota</taxon>
        <taxon>Viridiplantae</taxon>
        <taxon>Streptophyta</taxon>
        <taxon>Embryophyta</taxon>
        <taxon>Tracheophyta</taxon>
        <taxon>Spermatophyta</taxon>
        <taxon>Magnoliopsida</taxon>
        <taxon>eudicotyledons</taxon>
        <taxon>Gunneridae</taxon>
        <taxon>Pentapetalae</taxon>
        <taxon>rosids</taxon>
        <taxon>fabids</taxon>
        <taxon>Fabales</taxon>
        <taxon>Fabaceae</taxon>
        <taxon>Papilionoideae</taxon>
        <taxon>50 kb inversion clade</taxon>
        <taxon>NPAAA clade</taxon>
        <taxon>Hologalegina</taxon>
        <taxon>IRL clade</taxon>
        <taxon>Trifolieae</taxon>
        <taxon>Medicago</taxon>
    </lineage>
</organism>
<feature type="region of interest" description="Disordered" evidence="9">
    <location>
        <begin position="110"/>
        <end position="299"/>
    </location>
</feature>
<dbReference type="AlphaFoldDB" id="A0A072URZ4"/>
<evidence type="ECO:0000313" key="11">
    <source>
        <dbReference type="EnsemblPlants" id="KEH31828"/>
    </source>
</evidence>
<keyword evidence="8" id="KW-0175">Coiled coil</keyword>
<feature type="compositionally biased region" description="Acidic residues" evidence="9">
    <location>
        <begin position="117"/>
        <end position="137"/>
    </location>
</feature>
<proteinExistence type="inferred from homology"/>
<evidence type="ECO:0000256" key="5">
    <source>
        <dbReference type="ARBA" id="ARBA00023274"/>
    </source>
</evidence>
<dbReference type="Proteomes" id="UP000002051">
    <property type="component" value="Chromosome 4"/>
</dbReference>
<dbReference type="PANTHER" id="PTHR17039">
    <property type="entry name" value="U3 SMALL NUCLEOLAR RIBONUCLEOPROTEIN PROTEIN MPP10"/>
    <property type="match status" value="1"/>
</dbReference>
<gene>
    <name evidence="11" type="primary">25493756</name>
    <name evidence="10" type="ordered locus">MTR_4g105590</name>
</gene>
<feature type="compositionally biased region" description="Acidic residues" evidence="9">
    <location>
        <begin position="193"/>
        <end position="203"/>
    </location>
</feature>
<dbReference type="InterPro" id="IPR012173">
    <property type="entry name" value="Mpp10"/>
</dbReference>
<evidence type="ECO:0000256" key="3">
    <source>
        <dbReference type="ARBA" id="ARBA00022552"/>
    </source>
</evidence>
<dbReference type="EnsemblPlants" id="KEH31828">
    <property type="protein sequence ID" value="KEH31828"/>
    <property type="gene ID" value="MTR_4g105590"/>
</dbReference>
<dbReference type="ExpressionAtlas" id="A0A072URZ4">
    <property type="expression patterns" value="differential"/>
</dbReference>
<comment type="subcellular location">
    <subcellularLocation>
        <location evidence="1 7">Nucleus</location>
        <location evidence="1 7">Nucleolus</location>
    </subcellularLocation>
</comment>
<evidence type="ECO:0000313" key="12">
    <source>
        <dbReference type="Proteomes" id="UP000002051"/>
    </source>
</evidence>
<dbReference type="EMBL" id="CM001220">
    <property type="protein sequence ID" value="KEH31828.1"/>
    <property type="molecule type" value="Genomic_DNA"/>
</dbReference>
<dbReference type="GO" id="GO:0005732">
    <property type="term" value="C:sno(s)RNA-containing ribonucleoprotein complex"/>
    <property type="evidence" value="ECO:0007669"/>
    <property type="project" value="UniProtKB-UniRule"/>
</dbReference>
<dbReference type="Pfam" id="PF04006">
    <property type="entry name" value="Mpp10"/>
    <property type="match status" value="2"/>
</dbReference>
<keyword evidence="5 7" id="KW-0687">Ribonucleoprotein</keyword>
<reference evidence="10 12" key="2">
    <citation type="journal article" date="2014" name="BMC Genomics">
        <title>An improved genome release (version Mt4.0) for the model legume Medicago truncatula.</title>
        <authorList>
            <person name="Tang H."/>
            <person name="Krishnakumar V."/>
            <person name="Bidwell S."/>
            <person name="Rosen B."/>
            <person name="Chan A."/>
            <person name="Zhou S."/>
            <person name="Gentzbittel L."/>
            <person name="Childs K.L."/>
            <person name="Yandell M."/>
            <person name="Gundlach H."/>
            <person name="Mayer K.F."/>
            <person name="Schwartz D.C."/>
            <person name="Town C.D."/>
        </authorList>
    </citation>
    <scope>GENOME REANNOTATION</scope>
    <source>
        <strain evidence="10">A17</strain>
        <strain evidence="11 12">cv. Jemalong A17</strain>
    </source>
</reference>
<dbReference type="GO" id="GO:0032040">
    <property type="term" value="C:small-subunit processome"/>
    <property type="evidence" value="ECO:0000318"/>
    <property type="project" value="GO_Central"/>
</dbReference>
<dbReference type="GO" id="GO:0006364">
    <property type="term" value="P:rRNA processing"/>
    <property type="evidence" value="ECO:0007669"/>
    <property type="project" value="UniProtKB-KW"/>
</dbReference>
<evidence type="ECO:0000256" key="2">
    <source>
        <dbReference type="ARBA" id="ARBA00022517"/>
    </source>
</evidence>
<feature type="compositionally biased region" description="Acidic residues" evidence="9">
    <location>
        <begin position="210"/>
        <end position="248"/>
    </location>
</feature>
<comment type="function">
    <text evidence="7">Involved in nucleolar processing of pre-18S ribosomal RNA.</text>
</comment>
<keyword evidence="12" id="KW-1185">Reference proteome</keyword>
<evidence type="ECO:0000256" key="4">
    <source>
        <dbReference type="ARBA" id="ARBA00023242"/>
    </source>
</evidence>
<sequence>MANTNDAGVEALRRLQQIDPPSLLAPNPSVSETARSASQYLFTTLRPFSPKSPLDELLVDGYDAEQIWHQIDLQSQPLLSTLRRRLNQFVKNPEEIAQFKVPLDVGKKLEKKKRVELEEEESDDFDEELDDDDDDFEGVEKKKAKGGSEGEDDFEEEDDEDEEGSEDEDDEEDEKEKVKGGGIEDKFLKIDELTEYLEKEEDNYEKGEERDEADEDSEEDDELEKAGEFEMDDEDDDDDDEEDEEAEDMGNVRYEDFFGGKNEKGSKRKDQLLEVSGDEDDMESTKQKKRTASTYEKQREKIQSKIVLMEKANIEPKTWTMQGEVTASKRPINSAFEVDLDFEHNVRPTPVITEEVTASIEEMIQKKIVEGLFNDVQRAPKLPSKAPREVKQLDDNKSGQGLADLYEQEYVQKTDPTSAPLSFKDELKNEASTLFKKICLKLDALSHFNFAPKPVIEDMSFQTNVPALAMEEIAPVAVSDAAMLAPEEVFDGKGDVKEEAELTQAERKRRRANKKRKFKAEAVNKLEKKARLEKKADNAISCQVDGNFFIYPYMSNAALTSHLLLNLSHMFIFYYQPHFVKNIKQLLFQLLLYSEFLNAVSLLHKLDLCCLLKQRAEDHVC</sequence>
<reference evidence="11" key="3">
    <citation type="submission" date="2015-04" db="UniProtKB">
        <authorList>
            <consortium name="EnsemblPlants"/>
        </authorList>
    </citation>
    <scope>IDENTIFICATION</scope>
    <source>
        <strain evidence="11">cv. Jemalong A17</strain>
    </source>
</reference>
<comment type="similarity">
    <text evidence="6 7">Belongs to the MPP10 family.</text>
</comment>
<evidence type="ECO:0000256" key="9">
    <source>
        <dbReference type="SAM" id="MobiDB-lite"/>
    </source>
</evidence>
<dbReference type="GO" id="GO:0034457">
    <property type="term" value="C:Mpp10 complex"/>
    <property type="evidence" value="ECO:0000318"/>
    <property type="project" value="GO_Central"/>
</dbReference>
<feature type="compositionally biased region" description="Basic and acidic residues" evidence="9">
    <location>
        <begin position="175"/>
        <end position="192"/>
    </location>
</feature>
<keyword evidence="2 7" id="KW-0690">Ribosome biogenesis</keyword>
<feature type="compositionally biased region" description="Acidic residues" evidence="9">
    <location>
        <begin position="149"/>
        <end position="174"/>
    </location>
</feature>
<feature type="compositionally biased region" description="Basic and acidic residues" evidence="9">
    <location>
        <begin position="253"/>
        <end position="272"/>
    </location>
</feature>
<dbReference type="PIRSF" id="PIRSF017300">
    <property type="entry name" value="snoRNP_Mpp10"/>
    <property type="match status" value="1"/>
</dbReference>
<accession>A0A072URZ4</accession>
<feature type="coiled-coil region" evidence="8">
    <location>
        <begin position="495"/>
        <end position="535"/>
    </location>
</feature>
<evidence type="ECO:0000256" key="6">
    <source>
        <dbReference type="ARBA" id="ARBA00029455"/>
    </source>
</evidence>
<evidence type="ECO:0000256" key="8">
    <source>
        <dbReference type="SAM" id="Coils"/>
    </source>
</evidence>
<dbReference type="OrthoDB" id="445326at2759"/>
<keyword evidence="3 7" id="KW-0698">rRNA processing</keyword>
<dbReference type="STRING" id="3880.A0A072URZ4"/>
<protein>
    <recommendedName>
        <fullName evidence="7">U3 small nucleolar ribonucleoprotein protein MPP10</fullName>
    </recommendedName>
</protein>
<evidence type="ECO:0000256" key="7">
    <source>
        <dbReference type="PIRNR" id="PIRNR017300"/>
    </source>
</evidence>
<evidence type="ECO:0000256" key="1">
    <source>
        <dbReference type="ARBA" id="ARBA00004604"/>
    </source>
</evidence>